<dbReference type="EMBL" id="LLXL01003011">
    <property type="protein sequence ID" value="PKK59526.1"/>
    <property type="molecule type" value="Genomic_DNA"/>
</dbReference>
<evidence type="ECO:0000313" key="3">
    <source>
        <dbReference type="Proteomes" id="UP000233469"/>
    </source>
</evidence>
<dbReference type="VEuPathDB" id="FungiDB:RhiirFUN_021185"/>
<evidence type="ECO:0000256" key="1">
    <source>
        <dbReference type="SAM" id="Phobius"/>
    </source>
</evidence>
<organism evidence="2 3">
    <name type="scientific">Rhizophagus irregularis</name>
    <dbReference type="NCBI Taxonomy" id="588596"/>
    <lineage>
        <taxon>Eukaryota</taxon>
        <taxon>Fungi</taxon>
        <taxon>Fungi incertae sedis</taxon>
        <taxon>Mucoromycota</taxon>
        <taxon>Glomeromycotina</taxon>
        <taxon>Glomeromycetes</taxon>
        <taxon>Glomerales</taxon>
        <taxon>Glomeraceae</taxon>
        <taxon>Rhizophagus</taxon>
    </lineage>
</organism>
<keyword evidence="1" id="KW-1133">Transmembrane helix</keyword>
<keyword evidence="1" id="KW-0472">Membrane</keyword>
<dbReference type="AlphaFoldDB" id="A0A2N1MD17"/>
<protein>
    <submittedName>
        <fullName evidence="2">Uncharacterized protein</fullName>
    </submittedName>
</protein>
<dbReference type="Proteomes" id="UP000233469">
    <property type="component" value="Unassembled WGS sequence"/>
</dbReference>
<name>A0A2N1MD17_9GLOM</name>
<reference evidence="2 3" key="1">
    <citation type="submission" date="2016-04" db="EMBL/GenBank/DDBJ databases">
        <title>Genome analyses suggest a sexual origin of heterokaryosis in a supposedly ancient asexual fungus.</title>
        <authorList>
            <person name="Ropars J."/>
            <person name="Sedzielewska K."/>
            <person name="Noel J."/>
            <person name="Charron P."/>
            <person name="Farinelli L."/>
            <person name="Marton T."/>
            <person name="Kruger M."/>
            <person name="Pelin A."/>
            <person name="Brachmann A."/>
            <person name="Corradi N."/>
        </authorList>
    </citation>
    <scope>NUCLEOTIDE SEQUENCE [LARGE SCALE GENOMIC DNA]</scope>
    <source>
        <strain evidence="2 3">C2</strain>
    </source>
</reference>
<accession>A0A2N1MD17</accession>
<dbReference type="VEuPathDB" id="FungiDB:FUN_021991"/>
<keyword evidence="1" id="KW-0812">Transmembrane</keyword>
<proteinExistence type="predicted"/>
<comment type="caution">
    <text evidence="2">The sequence shown here is derived from an EMBL/GenBank/DDBJ whole genome shotgun (WGS) entry which is preliminary data.</text>
</comment>
<gene>
    <name evidence="2" type="ORF">RhiirC2_719758</name>
</gene>
<evidence type="ECO:0000313" key="2">
    <source>
        <dbReference type="EMBL" id="PKK59526.1"/>
    </source>
</evidence>
<sequence length="127" mass="14942">MIFSKISVSLFIFMWFLHSNFTLSLGSWFLAVLHKRQVFSFLQFFMGKQWFSVLAALYKKVFCSLQARKFCNTEQFEEDRDKGKFKVNDESVEKVVEVINDLRSENKSTSTQQSIDTSGNLFRRNLV</sequence>
<reference evidence="2 3" key="2">
    <citation type="submission" date="2017-10" db="EMBL/GenBank/DDBJ databases">
        <title>Extensive intraspecific genome diversity in a model arbuscular mycorrhizal fungus.</title>
        <authorList>
            <person name="Chen E.C.H."/>
            <person name="Morin E."/>
            <person name="Baudet D."/>
            <person name="Noel J."/>
            <person name="Ndikumana S."/>
            <person name="Charron P."/>
            <person name="St-Onge C."/>
            <person name="Giorgi J."/>
            <person name="Grigoriev I.V."/>
            <person name="Roux C."/>
            <person name="Martin F.M."/>
            <person name="Corradi N."/>
        </authorList>
    </citation>
    <scope>NUCLEOTIDE SEQUENCE [LARGE SCALE GENOMIC DNA]</scope>
    <source>
        <strain evidence="2 3">C2</strain>
    </source>
</reference>
<feature type="transmembrane region" description="Helical" evidence="1">
    <location>
        <begin position="12"/>
        <end position="32"/>
    </location>
</feature>